<reference evidence="2 3" key="1">
    <citation type="submission" date="2023-03" db="EMBL/GenBank/DDBJ databases">
        <title>High-quality genome of Scylla paramamosain provides insights in environmental adaptation.</title>
        <authorList>
            <person name="Zhang L."/>
        </authorList>
    </citation>
    <scope>NUCLEOTIDE SEQUENCE [LARGE SCALE GENOMIC DNA]</scope>
    <source>
        <strain evidence="2">LZ_2023a</strain>
        <tissue evidence="2">Muscle</tissue>
    </source>
</reference>
<dbReference type="AlphaFoldDB" id="A0AAW0TQ95"/>
<feature type="region of interest" description="Disordered" evidence="1">
    <location>
        <begin position="62"/>
        <end position="93"/>
    </location>
</feature>
<evidence type="ECO:0000313" key="2">
    <source>
        <dbReference type="EMBL" id="KAK8388532.1"/>
    </source>
</evidence>
<proteinExistence type="predicted"/>
<keyword evidence="3" id="KW-1185">Reference proteome</keyword>
<accession>A0AAW0TQ95</accession>
<sequence>MCWNSCGILRHHSSAWSSMCADHTACFHGCQVACRFYLNKAPEGAGSDLLPYTGTSPSLLPAHQPPPRVSGRNQVTWASPEWPGNTAPRLTAS</sequence>
<gene>
    <name evidence="2" type="ORF">O3P69_020484</name>
</gene>
<dbReference type="Proteomes" id="UP001487740">
    <property type="component" value="Unassembled WGS sequence"/>
</dbReference>
<name>A0AAW0TQ95_SCYPA</name>
<organism evidence="2 3">
    <name type="scientific">Scylla paramamosain</name>
    <name type="common">Mud crab</name>
    <dbReference type="NCBI Taxonomy" id="85552"/>
    <lineage>
        <taxon>Eukaryota</taxon>
        <taxon>Metazoa</taxon>
        <taxon>Ecdysozoa</taxon>
        <taxon>Arthropoda</taxon>
        <taxon>Crustacea</taxon>
        <taxon>Multicrustacea</taxon>
        <taxon>Malacostraca</taxon>
        <taxon>Eumalacostraca</taxon>
        <taxon>Eucarida</taxon>
        <taxon>Decapoda</taxon>
        <taxon>Pleocyemata</taxon>
        <taxon>Brachyura</taxon>
        <taxon>Eubrachyura</taxon>
        <taxon>Portunoidea</taxon>
        <taxon>Portunidae</taxon>
        <taxon>Portuninae</taxon>
        <taxon>Scylla</taxon>
    </lineage>
</organism>
<comment type="caution">
    <text evidence="2">The sequence shown here is derived from an EMBL/GenBank/DDBJ whole genome shotgun (WGS) entry which is preliminary data.</text>
</comment>
<dbReference type="EMBL" id="JARAKH010000028">
    <property type="protein sequence ID" value="KAK8388532.1"/>
    <property type="molecule type" value="Genomic_DNA"/>
</dbReference>
<evidence type="ECO:0000313" key="3">
    <source>
        <dbReference type="Proteomes" id="UP001487740"/>
    </source>
</evidence>
<evidence type="ECO:0000256" key="1">
    <source>
        <dbReference type="SAM" id="MobiDB-lite"/>
    </source>
</evidence>
<protein>
    <submittedName>
        <fullName evidence="2">Uncharacterized protein</fullName>
    </submittedName>
</protein>